<sequence>MRICGKQKMRKVNIERFEKLMNDFEQHQLEDELENELEYEGTIAELRGRYYEYDRFNDN</sequence>
<dbReference type="AlphaFoldDB" id="K9D355"/>
<keyword evidence="2" id="KW-1185">Reference proteome</keyword>
<organism evidence="1 2">
    <name type="scientific">Veillonella seminalis ACS-216-V-Col6b</name>
    <dbReference type="NCBI Taxonomy" id="883156"/>
    <lineage>
        <taxon>Bacteria</taxon>
        <taxon>Bacillati</taxon>
        <taxon>Bacillota</taxon>
        <taxon>Negativicutes</taxon>
        <taxon>Veillonellales</taxon>
        <taxon>Veillonellaceae</taxon>
        <taxon>Veillonella</taxon>
    </lineage>
</organism>
<dbReference type="PATRIC" id="fig|883156.3.peg.531"/>
<dbReference type="STRING" id="883156.HMPREF9282_00545"/>
<reference evidence="1 2" key="1">
    <citation type="submission" date="2012-09" db="EMBL/GenBank/DDBJ databases">
        <title>The Genome Sequence of Veillonella ratti ACS-216-V-COL6B.</title>
        <authorList>
            <consortium name="The Broad Institute Genome Sequencing Platform"/>
            <person name="Earl A."/>
            <person name="Ward D."/>
            <person name="Feldgarden M."/>
            <person name="Gevers D."/>
            <person name="Saerens B."/>
            <person name="Vaneechoutte M."/>
            <person name="Walker B."/>
            <person name="Young S.K."/>
            <person name="Zeng Q."/>
            <person name="Gargeya S."/>
            <person name="Fitzgerald M."/>
            <person name="Haas B."/>
            <person name="Abouelleil A."/>
            <person name="Alvarado L."/>
            <person name="Arachchi H.M."/>
            <person name="Berlin A."/>
            <person name="Chapman S.B."/>
            <person name="Goldberg J."/>
            <person name="Griggs A."/>
            <person name="Gujja S."/>
            <person name="Hansen M."/>
            <person name="Howarth C."/>
            <person name="Imamovic A."/>
            <person name="Larimer J."/>
            <person name="McCowen C."/>
            <person name="Montmayeur A."/>
            <person name="Murphy C."/>
            <person name="Neiman D."/>
            <person name="Pearson M."/>
            <person name="Priest M."/>
            <person name="Roberts A."/>
            <person name="Saif S."/>
            <person name="Shea T."/>
            <person name="Sisk P."/>
            <person name="Sykes S."/>
            <person name="Wortman J."/>
            <person name="Nusbaum C."/>
            <person name="Birren B."/>
        </authorList>
    </citation>
    <scope>NUCLEOTIDE SEQUENCE [LARGE SCALE GENOMIC DNA]</scope>
    <source>
        <strain evidence="1 2">ACS-216-V-Col6b</strain>
    </source>
</reference>
<protein>
    <submittedName>
        <fullName evidence="1">Uncharacterized protein</fullName>
    </submittedName>
</protein>
<dbReference type="Proteomes" id="UP000009891">
    <property type="component" value="Unassembled WGS sequence"/>
</dbReference>
<evidence type="ECO:0000313" key="2">
    <source>
        <dbReference type="Proteomes" id="UP000009891"/>
    </source>
</evidence>
<dbReference type="HOGENOM" id="CLU_2959566_0_0_9"/>
<proteinExistence type="predicted"/>
<comment type="caution">
    <text evidence="1">The sequence shown here is derived from an EMBL/GenBank/DDBJ whole genome shotgun (WGS) entry which is preliminary data.</text>
</comment>
<name>K9D355_9FIRM</name>
<dbReference type="EMBL" id="AHAF01000003">
    <property type="protein sequence ID" value="EKU78748.1"/>
    <property type="molecule type" value="Genomic_DNA"/>
</dbReference>
<evidence type="ECO:0000313" key="1">
    <source>
        <dbReference type="EMBL" id="EKU78748.1"/>
    </source>
</evidence>
<gene>
    <name evidence="1" type="ORF">HMPREF9282_00545</name>
</gene>
<accession>K9D355</accession>